<reference evidence="2" key="1">
    <citation type="submission" date="2023-06" db="EMBL/GenBank/DDBJ databases">
        <title>Genome-scale phylogeny and comparative genomics of the fungal order Sordariales.</title>
        <authorList>
            <consortium name="Lawrence Berkeley National Laboratory"/>
            <person name="Hensen N."/>
            <person name="Bonometti L."/>
            <person name="Westerberg I."/>
            <person name="Brannstrom I.O."/>
            <person name="Guillou S."/>
            <person name="Cros-Aarteil S."/>
            <person name="Calhoun S."/>
            <person name="Haridas S."/>
            <person name="Kuo A."/>
            <person name="Mondo S."/>
            <person name="Pangilinan J."/>
            <person name="Riley R."/>
            <person name="Labutti K."/>
            <person name="Andreopoulos B."/>
            <person name="Lipzen A."/>
            <person name="Chen C."/>
            <person name="Yanf M."/>
            <person name="Daum C."/>
            <person name="Ng V."/>
            <person name="Clum A."/>
            <person name="Steindorff A."/>
            <person name="Ohm R."/>
            <person name="Martin F."/>
            <person name="Silar P."/>
            <person name="Natvig D."/>
            <person name="Lalanne C."/>
            <person name="Gautier V."/>
            <person name="Ament-Velasquez S.L."/>
            <person name="Kruys A."/>
            <person name="Hutchinson M.I."/>
            <person name="Powell A.J."/>
            <person name="Barry K."/>
            <person name="Miller A.N."/>
            <person name="Grigoriev I.V."/>
            <person name="Debuchy R."/>
            <person name="Gladieux P."/>
            <person name="Thoren M.H."/>
            <person name="Johannesson H."/>
        </authorList>
    </citation>
    <scope>NUCLEOTIDE SEQUENCE</scope>
    <source>
        <strain evidence="2">SMH2532-1</strain>
    </source>
</reference>
<evidence type="ECO:0000313" key="2">
    <source>
        <dbReference type="EMBL" id="KAK0648185.1"/>
    </source>
</evidence>
<gene>
    <name evidence="2" type="ORF">B0T16DRAFT_388470</name>
</gene>
<dbReference type="Proteomes" id="UP001174936">
    <property type="component" value="Unassembled WGS sequence"/>
</dbReference>
<keyword evidence="1" id="KW-0732">Signal</keyword>
<dbReference type="PROSITE" id="PS51257">
    <property type="entry name" value="PROKAR_LIPOPROTEIN"/>
    <property type="match status" value="1"/>
</dbReference>
<sequence length="111" mass="11647">MKLTSTLLIPLATLAACQNWYGVRDVAYIAADRINGGVMDAVNNLRNEILGTPNTAAGVRCRQLLNELSVDIGRAADRLVQIGQTAQGVIDSSRLAAPEGSTNSLAPLCPA</sequence>
<protein>
    <recommendedName>
        <fullName evidence="4">Lipoprotein</fullName>
    </recommendedName>
</protein>
<name>A0AA40CR69_9PEZI</name>
<evidence type="ECO:0008006" key="4">
    <source>
        <dbReference type="Google" id="ProtNLM"/>
    </source>
</evidence>
<feature type="signal peptide" evidence="1">
    <location>
        <begin position="1"/>
        <end position="17"/>
    </location>
</feature>
<accession>A0AA40CR69</accession>
<keyword evidence="3" id="KW-1185">Reference proteome</keyword>
<proteinExistence type="predicted"/>
<feature type="chain" id="PRO_5041469782" description="Lipoprotein" evidence="1">
    <location>
        <begin position="18"/>
        <end position="111"/>
    </location>
</feature>
<comment type="caution">
    <text evidence="2">The sequence shown here is derived from an EMBL/GenBank/DDBJ whole genome shotgun (WGS) entry which is preliminary data.</text>
</comment>
<dbReference type="EMBL" id="JAULSV010000003">
    <property type="protein sequence ID" value="KAK0648185.1"/>
    <property type="molecule type" value="Genomic_DNA"/>
</dbReference>
<evidence type="ECO:0000256" key="1">
    <source>
        <dbReference type="SAM" id="SignalP"/>
    </source>
</evidence>
<organism evidence="2 3">
    <name type="scientific">Cercophora newfieldiana</name>
    <dbReference type="NCBI Taxonomy" id="92897"/>
    <lineage>
        <taxon>Eukaryota</taxon>
        <taxon>Fungi</taxon>
        <taxon>Dikarya</taxon>
        <taxon>Ascomycota</taxon>
        <taxon>Pezizomycotina</taxon>
        <taxon>Sordariomycetes</taxon>
        <taxon>Sordariomycetidae</taxon>
        <taxon>Sordariales</taxon>
        <taxon>Lasiosphaeriaceae</taxon>
        <taxon>Cercophora</taxon>
    </lineage>
</organism>
<evidence type="ECO:0000313" key="3">
    <source>
        <dbReference type="Proteomes" id="UP001174936"/>
    </source>
</evidence>
<dbReference type="AlphaFoldDB" id="A0AA40CR69"/>